<sequence length="408" mass="44669">MGSVTVPEMVSTITRFSELNDHFTALAADPSKELDVDLLDHVDLQLNFGNIDYLVPVLLPRLAVILEGYTQNIDPLANFTTKIIQNLKIGQINEILGEEGAKSLDSLIVAALLMNSPGGKKLGLALLTACARDGPLAVQQKSQAPQLIESLIITWLRSPDAGVGSEATKTLLRLLHAHKESPSPNVWDKIFSPDCQLQIYANCVIQSRDDKPTRDQKTISQGRLLEALPHIVQLNPAMPVRSLPNTDWSALASTNDEPYPGLPDDGLLHLVVLHMVDLEDDPMVVLLVRFWEQLVLCLDSLNMDPMTPVGEKYAKVLGIVISKTSDDGKKISEALVSLPGQLEQTQDQDRISVGEGGDSGYEAGDEFDRNEVNMNGDDAPDDDFYCIHSRNSNGTSEANTLENWRLGC</sequence>
<reference evidence="2" key="1">
    <citation type="submission" date="2022-07" db="EMBL/GenBank/DDBJ databases">
        <title>Draft genome sequence of Zalerion maritima ATCC 34329, a (micro)plastics degrading marine fungus.</title>
        <authorList>
            <person name="Paco A."/>
            <person name="Goncalves M.F.M."/>
            <person name="Rocha-Santos T.A.P."/>
            <person name="Alves A."/>
        </authorList>
    </citation>
    <scope>NUCLEOTIDE SEQUENCE</scope>
    <source>
        <strain evidence="2">ATCC 34329</strain>
    </source>
</reference>
<proteinExistence type="predicted"/>
<name>A0AAD5RZD0_9PEZI</name>
<evidence type="ECO:0000313" key="3">
    <source>
        <dbReference type="Proteomes" id="UP001201980"/>
    </source>
</evidence>
<organism evidence="2 3">
    <name type="scientific">Zalerion maritima</name>
    <dbReference type="NCBI Taxonomy" id="339359"/>
    <lineage>
        <taxon>Eukaryota</taxon>
        <taxon>Fungi</taxon>
        <taxon>Dikarya</taxon>
        <taxon>Ascomycota</taxon>
        <taxon>Pezizomycotina</taxon>
        <taxon>Sordariomycetes</taxon>
        <taxon>Lulworthiomycetidae</taxon>
        <taxon>Lulworthiales</taxon>
        <taxon>Lulworthiaceae</taxon>
        <taxon>Zalerion</taxon>
    </lineage>
</organism>
<feature type="region of interest" description="Disordered" evidence="1">
    <location>
        <begin position="343"/>
        <end position="375"/>
    </location>
</feature>
<dbReference type="EMBL" id="JAKWBI020000015">
    <property type="protein sequence ID" value="KAJ2906321.1"/>
    <property type="molecule type" value="Genomic_DNA"/>
</dbReference>
<comment type="caution">
    <text evidence="2">The sequence shown here is derived from an EMBL/GenBank/DDBJ whole genome shotgun (WGS) entry which is preliminary data.</text>
</comment>
<dbReference type="Proteomes" id="UP001201980">
    <property type="component" value="Unassembled WGS sequence"/>
</dbReference>
<dbReference type="AlphaFoldDB" id="A0AAD5RZD0"/>
<protein>
    <submittedName>
        <fullName evidence="2">Uncharacterized protein</fullName>
    </submittedName>
</protein>
<accession>A0AAD5RZD0</accession>
<evidence type="ECO:0000256" key="1">
    <source>
        <dbReference type="SAM" id="MobiDB-lite"/>
    </source>
</evidence>
<keyword evidence="3" id="KW-1185">Reference proteome</keyword>
<gene>
    <name evidence="2" type="ORF">MKZ38_002037</name>
</gene>
<evidence type="ECO:0000313" key="2">
    <source>
        <dbReference type="EMBL" id="KAJ2906321.1"/>
    </source>
</evidence>